<dbReference type="GO" id="GO:0042597">
    <property type="term" value="C:periplasmic space"/>
    <property type="evidence" value="ECO:0007669"/>
    <property type="project" value="InterPro"/>
</dbReference>
<evidence type="ECO:0008006" key="5">
    <source>
        <dbReference type="Google" id="ProtNLM"/>
    </source>
</evidence>
<reference evidence="3 4" key="1">
    <citation type="submission" date="2019-07" db="EMBL/GenBank/DDBJ databases">
        <title>The pathways for chlorine oxyanion respiration interact through the shared metabolite chlorate.</title>
        <authorList>
            <person name="Barnum T.P."/>
            <person name="Cheng Y."/>
            <person name="Hill K.A."/>
            <person name="Lucas L.N."/>
            <person name="Carlson H.K."/>
            <person name="Coates J.D."/>
        </authorList>
    </citation>
    <scope>NUCLEOTIDE SEQUENCE [LARGE SCALE GENOMIC DNA]</scope>
    <source>
        <strain evidence="3">BK-3</strain>
    </source>
</reference>
<accession>A0A558CW56</accession>
<feature type="region of interest" description="Disordered" evidence="1">
    <location>
        <begin position="143"/>
        <end position="163"/>
    </location>
</feature>
<sequence>MKRSSKIIIAAVAVIGISTAVAANGRFDRCGYGQGQMSMQQGGYSERGHHGFGRGMQGDPTARMEQGLDMMKYKLRITEAQEPAWHAFEQVLKSKAEKRMESRKKGGAGSQMSVSERVEKMRGRAGQMTEMADAIEQLYSQLTPEQQKLADEMRPMRGMSRMR</sequence>
<gene>
    <name evidence="3" type="ORF">FHK82_12740</name>
</gene>
<proteinExistence type="predicted"/>
<feature type="chain" id="PRO_5021780948" description="Spy/CpxP family protein refolding chaperone" evidence="2">
    <location>
        <begin position="23"/>
        <end position="163"/>
    </location>
</feature>
<keyword evidence="2" id="KW-0732">Signal</keyword>
<dbReference type="EMBL" id="VMRY01000062">
    <property type="protein sequence ID" value="TVT52966.1"/>
    <property type="molecule type" value="Genomic_DNA"/>
</dbReference>
<evidence type="ECO:0000256" key="2">
    <source>
        <dbReference type="SAM" id="SignalP"/>
    </source>
</evidence>
<dbReference type="InterPro" id="IPR012899">
    <property type="entry name" value="LTXXQ"/>
</dbReference>
<dbReference type="AlphaFoldDB" id="A0A558CW56"/>
<comment type="caution">
    <text evidence="3">The sequence shown here is derived from an EMBL/GenBank/DDBJ whole genome shotgun (WGS) entry which is preliminary data.</text>
</comment>
<protein>
    <recommendedName>
        <fullName evidence="5">Spy/CpxP family protein refolding chaperone</fullName>
    </recommendedName>
</protein>
<dbReference type="Pfam" id="PF07813">
    <property type="entry name" value="LTXXQ"/>
    <property type="match status" value="1"/>
</dbReference>
<dbReference type="Proteomes" id="UP000317355">
    <property type="component" value="Unassembled WGS sequence"/>
</dbReference>
<organism evidence="3 4">
    <name type="scientific">Sedimenticola thiotaurini</name>
    <dbReference type="NCBI Taxonomy" id="1543721"/>
    <lineage>
        <taxon>Bacteria</taxon>
        <taxon>Pseudomonadati</taxon>
        <taxon>Pseudomonadota</taxon>
        <taxon>Gammaproteobacteria</taxon>
        <taxon>Chromatiales</taxon>
        <taxon>Sedimenticolaceae</taxon>
        <taxon>Sedimenticola</taxon>
    </lineage>
</organism>
<evidence type="ECO:0000256" key="1">
    <source>
        <dbReference type="SAM" id="MobiDB-lite"/>
    </source>
</evidence>
<feature type="region of interest" description="Disordered" evidence="1">
    <location>
        <begin position="96"/>
        <end position="124"/>
    </location>
</feature>
<feature type="signal peptide" evidence="2">
    <location>
        <begin position="1"/>
        <end position="22"/>
    </location>
</feature>
<evidence type="ECO:0000313" key="3">
    <source>
        <dbReference type="EMBL" id="TVT52966.1"/>
    </source>
</evidence>
<name>A0A558CW56_9GAMM</name>
<evidence type="ECO:0000313" key="4">
    <source>
        <dbReference type="Proteomes" id="UP000317355"/>
    </source>
</evidence>